<organism evidence="3 4">
    <name type="scientific">Hydrogenobacter thermophilus (strain DSM 6534 / IAM 12695 / TK-6)</name>
    <dbReference type="NCBI Taxonomy" id="608538"/>
    <lineage>
        <taxon>Bacteria</taxon>
        <taxon>Pseudomonadati</taxon>
        <taxon>Aquificota</taxon>
        <taxon>Aquificia</taxon>
        <taxon>Aquificales</taxon>
        <taxon>Aquificaceae</taxon>
        <taxon>Hydrogenobacter</taxon>
    </lineage>
</organism>
<evidence type="ECO:0000259" key="2">
    <source>
        <dbReference type="Pfam" id="PF04608"/>
    </source>
</evidence>
<feature type="transmembrane region" description="Helical" evidence="1">
    <location>
        <begin position="39"/>
        <end position="60"/>
    </location>
</feature>
<evidence type="ECO:0000256" key="1">
    <source>
        <dbReference type="SAM" id="Phobius"/>
    </source>
</evidence>
<feature type="domain" description="YutG/PgpA" evidence="2">
    <location>
        <begin position="5"/>
        <end position="141"/>
    </location>
</feature>
<evidence type="ECO:0000313" key="4">
    <source>
        <dbReference type="Proteomes" id="UP000002574"/>
    </source>
</evidence>
<dbReference type="GO" id="GO:0008962">
    <property type="term" value="F:phosphatidylglycerophosphatase activity"/>
    <property type="evidence" value="ECO:0007669"/>
    <property type="project" value="InterPro"/>
</dbReference>
<keyword evidence="1" id="KW-1133">Transmembrane helix</keyword>
<keyword evidence="4" id="KW-1185">Reference proteome</keyword>
<feature type="transmembrane region" description="Helical" evidence="1">
    <location>
        <begin position="15"/>
        <end position="34"/>
    </location>
</feature>
<reference evidence="3 4" key="1">
    <citation type="journal article" date="2010" name="J. Bacteriol.">
        <title>Complete genome sequence of the thermophilic, obligately chemolithoautotrophic hydrogen-oxidizing bacterium Hydrogenobacter thermophilus TK-6.</title>
        <authorList>
            <person name="Arai H."/>
            <person name="Kanbe H."/>
            <person name="Ishii M."/>
            <person name="Igarashi Y."/>
        </authorList>
    </citation>
    <scope>NUCLEOTIDE SEQUENCE [LARGE SCALE GENOMIC DNA]</scope>
    <source>
        <strain evidence="4">DSM 6534 / IAM 12695 / TK-6</strain>
    </source>
</reference>
<dbReference type="PANTHER" id="PTHR36305:SF1">
    <property type="entry name" value="PHOSPHATIDYLGLYCEROPHOSPHATASE A"/>
    <property type="match status" value="1"/>
</dbReference>
<dbReference type="Pfam" id="PF04608">
    <property type="entry name" value="PgpA"/>
    <property type="match status" value="1"/>
</dbReference>
<dbReference type="EMBL" id="AP011112">
    <property type="protein sequence ID" value="BAI68791.1"/>
    <property type="molecule type" value="Genomic_DNA"/>
</dbReference>
<sequence>MLQELIATGFFVGRFRYAPGTVGTLLGIPLVYLFAFKWWLVAILGIFLYLVGFWACSYVVDMRKESDPEDVIIDEVLGYFLSYMLIEPTLESILVGFFTFRLLDIFKPYPINLFEKLPKGHGVMADDAIAGLINSVILFFLFH</sequence>
<dbReference type="InterPro" id="IPR036681">
    <property type="entry name" value="PgpA-like_sf"/>
</dbReference>
<dbReference type="STRING" id="608538.HTH_0325"/>
<dbReference type="PANTHER" id="PTHR36305">
    <property type="entry name" value="PHOSPHATIDYLGLYCEROPHOSPHATASE A"/>
    <property type="match status" value="1"/>
</dbReference>
<dbReference type="CDD" id="cd06971">
    <property type="entry name" value="PgpA"/>
    <property type="match status" value="1"/>
</dbReference>
<dbReference type="eggNOG" id="COG1267">
    <property type="taxonomic scope" value="Bacteria"/>
</dbReference>
<dbReference type="Proteomes" id="UP000002574">
    <property type="component" value="Chromosome"/>
</dbReference>
<dbReference type="SUPFAM" id="SSF101307">
    <property type="entry name" value="YutG-like"/>
    <property type="match status" value="1"/>
</dbReference>
<dbReference type="PIRSF" id="PIRSF006162">
    <property type="entry name" value="PgpA"/>
    <property type="match status" value="1"/>
</dbReference>
<dbReference type="OrthoDB" id="9804091at2"/>
<accession>D3DG39</accession>
<keyword evidence="1" id="KW-0812">Transmembrane</keyword>
<gene>
    <name evidence="3" type="ordered locus">HTH_0325</name>
</gene>
<dbReference type="GO" id="GO:0006629">
    <property type="term" value="P:lipid metabolic process"/>
    <property type="evidence" value="ECO:0007669"/>
    <property type="project" value="InterPro"/>
</dbReference>
<proteinExistence type="predicted"/>
<keyword evidence="1" id="KW-0472">Membrane</keyword>
<protein>
    <submittedName>
        <fullName evidence="3">Phosphatidylglycerophosphatase A</fullName>
    </submittedName>
</protein>
<dbReference type="InterPro" id="IPR007686">
    <property type="entry name" value="YutG/PgpA"/>
</dbReference>
<dbReference type="InterPro" id="IPR026037">
    <property type="entry name" value="PgpA"/>
</dbReference>
<feature type="transmembrane region" description="Helical" evidence="1">
    <location>
        <begin position="80"/>
        <end position="103"/>
    </location>
</feature>
<name>D3DG39_HYDTT</name>
<dbReference type="AlphaFoldDB" id="D3DG39"/>
<dbReference type="KEGG" id="hte:Hydth_0323"/>
<evidence type="ECO:0000313" key="3">
    <source>
        <dbReference type="EMBL" id="BAI68791.1"/>
    </source>
</evidence>
<feature type="transmembrane region" description="Helical" evidence="1">
    <location>
        <begin position="123"/>
        <end position="142"/>
    </location>
</feature>
<dbReference type="RefSeq" id="WP_012962974.1">
    <property type="nucleotide sequence ID" value="NC_013799.1"/>
</dbReference>
<dbReference type="KEGG" id="hth:HTH_0325"/>